<evidence type="ECO:0000259" key="2">
    <source>
        <dbReference type="Pfam" id="PF00534"/>
    </source>
</evidence>
<dbReference type="AlphaFoldDB" id="A0A1M5FQ83"/>
<proteinExistence type="predicted"/>
<dbReference type="PANTHER" id="PTHR46401">
    <property type="entry name" value="GLYCOSYLTRANSFERASE WBBK-RELATED"/>
    <property type="match status" value="1"/>
</dbReference>
<name>A0A1M5FQ83_9BACT</name>
<feature type="domain" description="Glycosyltransferase subfamily 4-like N-terminal" evidence="3">
    <location>
        <begin position="76"/>
        <end position="203"/>
    </location>
</feature>
<dbReference type="SUPFAM" id="SSF53756">
    <property type="entry name" value="UDP-Glycosyltransferase/glycogen phosphorylase"/>
    <property type="match status" value="1"/>
</dbReference>
<dbReference type="CDD" id="cd03809">
    <property type="entry name" value="GT4_MtfB-like"/>
    <property type="match status" value="1"/>
</dbReference>
<dbReference type="Gene3D" id="3.40.50.2000">
    <property type="entry name" value="Glycogen Phosphorylase B"/>
    <property type="match status" value="2"/>
</dbReference>
<dbReference type="PANTHER" id="PTHR46401:SF2">
    <property type="entry name" value="GLYCOSYLTRANSFERASE WBBK-RELATED"/>
    <property type="match status" value="1"/>
</dbReference>
<protein>
    <submittedName>
        <fullName evidence="4">Glycosyltransferase involved in cell wall bisynthesis</fullName>
    </submittedName>
</protein>
<reference evidence="4 5" key="1">
    <citation type="submission" date="2016-11" db="EMBL/GenBank/DDBJ databases">
        <authorList>
            <person name="Jaros S."/>
            <person name="Januszkiewicz K."/>
            <person name="Wedrychowicz H."/>
        </authorList>
    </citation>
    <scope>NUCLEOTIDE SEQUENCE [LARGE SCALE GENOMIC DNA]</scope>
    <source>
        <strain evidence="4 5">DSM 26910</strain>
    </source>
</reference>
<evidence type="ECO:0000256" key="1">
    <source>
        <dbReference type="ARBA" id="ARBA00022679"/>
    </source>
</evidence>
<evidence type="ECO:0000313" key="4">
    <source>
        <dbReference type="EMBL" id="SHF93665.1"/>
    </source>
</evidence>
<keyword evidence="1 4" id="KW-0808">Transferase</keyword>
<evidence type="ECO:0000313" key="5">
    <source>
        <dbReference type="Proteomes" id="UP000184164"/>
    </source>
</evidence>
<dbReference type="STRING" id="1484053.SAMN05444274_11417"/>
<organism evidence="4 5">
    <name type="scientific">Mariniphaga anaerophila</name>
    <dbReference type="NCBI Taxonomy" id="1484053"/>
    <lineage>
        <taxon>Bacteria</taxon>
        <taxon>Pseudomonadati</taxon>
        <taxon>Bacteroidota</taxon>
        <taxon>Bacteroidia</taxon>
        <taxon>Marinilabiliales</taxon>
        <taxon>Prolixibacteraceae</taxon>
        <taxon>Mariniphaga</taxon>
    </lineage>
</organism>
<dbReference type="Pfam" id="PF00534">
    <property type="entry name" value="Glycos_transf_1"/>
    <property type="match status" value="1"/>
</dbReference>
<dbReference type="EMBL" id="FQUM01000014">
    <property type="protein sequence ID" value="SHF93665.1"/>
    <property type="molecule type" value="Genomic_DNA"/>
</dbReference>
<dbReference type="InterPro" id="IPR028098">
    <property type="entry name" value="Glyco_trans_4-like_N"/>
</dbReference>
<dbReference type="Proteomes" id="UP000184164">
    <property type="component" value="Unassembled WGS sequence"/>
</dbReference>
<accession>A0A1M5FQ83</accession>
<dbReference type="GO" id="GO:0016757">
    <property type="term" value="F:glycosyltransferase activity"/>
    <property type="evidence" value="ECO:0007669"/>
    <property type="project" value="InterPro"/>
</dbReference>
<feature type="domain" description="Glycosyl transferase family 1" evidence="2">
    <location>
        <begin position="223"/>
        <end position="379"/>
    </location>
</feature>
<keyword evidence="5" id="KW-1185">Reference proteome</keyword>
<dbReference type="Pfam" id="PF13439">
    <property type="entry name" value="Glyco_transf_4"/>
    <property type="match status" value="1"/>
</dbReference>
<evidence type="ECO:0000259" key="3">
    <source>
        <dbReference type="Pfam" id="PF13439"/>
    </source>
</evidence>
<gene>
    <name evidence="4" type="ORF">SAMN05444274_11417</name>
</gene>
<sequence length="402" mass="46051">MFIVYFERIKVKNIYKALYIYPKLNKHSMVIVVNTRLLLKGRLEGIGWFTFQSLKRITANHPEHQFIFVFDRPYSDEFIFSKNVTPVVIGPPARHPVLFYLWFEFQIPRVLKKYKADLFLSPDGYLSLNTSVPQLAVIHDINFAHRPQDLPRVQAFYYNYFFPKFARKAARIATVSAYSKKDIATTYKIDNSKIDVVYDGCNDNFTPVAEKVQKEMRGKYTQGFPFFLFVGALHPRKNVEGLLKAFDRFKQELGGTEKLLIVGGQMHKTGTITSTWKNMQFKDEVIFTGRVSSEELSRIFGSALSLVFVPFFEGFGIPILEAMNAGVPVICSNTTSMPEVGGDAVLYADPENTEQIAEAMHKMASDSAMRNELIQKGYQQKMNFSWDKTAGLLWESILQTLK</sequence>
<dbReference type="InterPro" id="IPR001296">
    <property type="entry name" value="Glyco_trans_1"/>
</dbReference>